<proteinExistence type="predicted"/>
<keyword evidence="2" id="KW-0813">Transport</keyword>
<dbReference type="AlphaFoldDB" id="A0A1X6WR25"/>
<evidence type="ECO:0000256" key="1">
    <source>
        <dbReference type="ARBA" id="ARBA00004141"/>
    </source>
</evidence>
<dbReference type="InterPro" id="IPR035906">
    <property type="entry name" value="MetI-like_sf"/>
</dbReference>
<dbReference type="GO" id="GO:0005886">
    <property type="term" value="C:plasma membrane"/>
    <property type="evidence" value="ECO:0007669"/>
    <property type="project" value="TreeGrafter"/>
</dbReference>
<organism evidence="9 10">
    <name type="scientific">Vagococcus fluvialis bH819</name>
    <dbReference type="NCBI Taxonomy" id="1255619"/>
    <lineage>
        <taxon>Bacteria</taxon>
        <taxon>Bacillati</taxon>
        <taxon>Bacillota</taxon>
        <taxon>Bacilli</taxon>
        <taxon>Lactobacillales</taxon>
        <taxon>Enterococcaceae</taxon>
        <taxon>Vagococcus</taxon>
    </lineage>
</organism>
<dbReference type="PANTHER" id="PTHR30614:SF0">
    <property type="entry name" value="L-CYSTINE TRANSPORT SYSTEM PERMEASE PROTEIN TCYL"/>
    <property type="match status" value="1"/>
</dbReference>
<dbReference type="InterPro" id="IPR043429">
    <property type="entry name" value="ArtM/GltK/GlnP/TcyL/YhdX-like"/>
</dbReference>
<dbReference type="OrthoDB" id="9787841at2"/>
<keyword evidence="4" id="KW-0029">Amino-acid transport</keyword>
<dbReference type="Proteomes" id="UP000195918">
    <property type="component" value="Unassembled WGS sequence"/>
</dbReference>
<comment type="subcellular location">
    <subcellularLocation>
        <location evidence="1">Membrane</location>
        <topology evidence="1">Multi-pass membrane protein</topology>
    </subcellularLocation>
</comment>
<protein>
    <submittedName>
        <fullName evidence="9">Amino acid ABC transporter, permease protein</fullName>
    </submittedName>
</protein>
<name>A0A1X6WR25_9ENTE</name>
<reference evidence="10" key="1">
    <citation type="submission" date="2017-02" db="EMBL/GenBank/DDBJ databases">
        <authorList>
            <person name="Dridi B."/>
        </authorList>
    </citation>
    <scope>NUCLEOTIDE SEQUENCE [LARGE SCALE GENOMIC DNA]</scope>
    <source>
        <strain evidence="10">bH819</strain>
    </source>
</reference>
<feature type="transmembrane region" description="Helical" evidence="7">
    <location>
        <begin position="54"/>
        <end position="74"/>
    </location>
</feature>
<keyword evidence="3 7" id="KW-0812">Transmembrane</keyword>
<dbReference type="EMBL" id="FWFD01000015">
    <property type="protein sequence ID" value="SLM86727.1"/>
    <property type="molecule type" value="Genomic_DNA"/>
</dbReference>
<evidence type="ECO:0000259" key="8">
    <source>
        <dbReference type="Pfam" id="PF00528"/>
    </source>
</evidence>
<keyword evidence="5 7" id="KW-1133">Transmembrane helix</keyword>
<accession>A0A1X6WR25</accession>
<evidence type="ECO:0000256" key="4">
    <source>
        <dbReference type="ARBA" id="ARBA00022970"/>
    </source>
</evidence>
<evidence type="ECO:0000256" key="2">
    <source>
        <dbReference type="ARBA" id="ARBA00022448"/>
    </source>
</evidence>
<dbReference type="PANTHER" id="PTHR30614">
    <property type="entry name" value="MEMBRANE COMPONENT OF AMINO ACID ABC TRANSPORTER"/>
    <property type="match status" value="1"/>
</dbReference>
<keyword evidence="10" id="KW-1185">Reference proteome</keyword>
<dbReference type="GO" id="GO:0006865">
    <property type="term" value="P:amino acid transport"/>
    <property type="evidence" value="ECO:0007669"/>
    <property type="project" value="UniProtKB-KW"/>
</dbReference>
<evidence type="ECO:0000313" key="10">
    <source>
        <dbReference type="Proteomes" id="UP000195918"/>
    </source>
</evidence>
<evidence type="ECO:0000256" key="6">
    <source>
        <dbReference type="ARBA" id="ARBA00023136"/>
    </source>
</evidence>
<evidence type="ECO:0000313" key="9">
    <source>
        <dbReference type="EMBL" id="SLM86727.1"/>
    </source>
</evidence>
<evidence type="ECO:0000256" key="5">
    <source>
        <dbReference type="ARBA" id="ARBA00022989"/>
    </source>
</evidence>
<keyword evidence="6 7" id="KW-0472">Membrane</keyword>
<dbReference type="SUPFAM" id="SSF161098">
    <property type="entry name" value="MetI-like"/>
    <property type="match status" value="1"/>
</dbReference>
<dbReference type="InterPro" id="IPR000515">
    <property type="entry name" value="MetI-like"/>
</dbReference>
<sequence>MKDIIFPQALRIAIPSLGNVARDIVKGSSLAAMTTVLDIFQKAKIVGGCEFDYMTMYVLVALIYWGICLVIGWVQKRSEKRFKYLM</sequence>
<evidence type="ECO:0000256" key="3">
    <source>
        <dbReference type="ARBA" id="ARBA00022692"/>
    </source>
</evidence>
<evidence type="ECO:0000256" key="7">
    <source>
        <dbReference type="SAM" id="Phobius"/>
    </source>
</evidence>
<feature type="domain" description="ABC transmembrane type-1" evidence="8">
    <location>
        <begin position="2"/>
        <end position="83"/>
    </location>
</feature>
<dbReference type="Pfam" id="PF00528">
    <property type="entry name" value="BPD_transp_1"/>
    <property type="match status" value="1"/>
</dbReference>
<dbReference type="GO" id="GO:0055085">
    <property type="term" value="P:transmembrane transport"/>
    <property type="evidence" value="ECO:0007669"/>
    <property type="project" value="InterPro"/>
</dbReference>
<gene>
    <name evidence="9" type="ORF">FM121_11570</name>
</gene>
<dbReference type="Gene3D" id="1.10.3720.10">
    <property type="entry name" value="MetI-like"/>
    <property type="match status" value="1"/>
</dbReference>